<sequence length="152" mass="16750">MIDSQQQVYPLSLMTMGFDLSRLVIVRPANERDALWACEETLRSRTAGIVWAQIERLSITAARRLRLAAEESSGMCLLVRPHQALRQSSWADVRLVVEPRASCVESPTYHVSVAYSQGKPSSSEAVISIDSRQGTIDELPPATAKNPLSLVS</sequence>
<dbReference type="SUPFAM" id="SSF52540">
    <property type="entry name" value="P-loop containing nucleoside triphosphate hydrolases"/>
    <property type="match status" value="1"/>
</dbReference>
<evidence type="ECO:0000313" key="2">
    <source>
        <dbReference type="Proteomes" id="UP000239388"/>
    </source>
</evidence>
<dbReference type="InterPro" id="IPR027417">
    <property type="entry name" value="P-loop_NTPase"/>
</dbReference>
<organism evidence="1 2">
    <name type="scientific">Blastopirellula marina</name>
    <dbReference type="NCBI Taxonomy" id="124"/>
    <lineage>
        <taxon>Bacteria</taxon>
        <taxon>Pseudomonadati</taxon>
        <taxon>Planctomycetota</taxon>
        <taxon>Planctomycetia</taxon>
        <taxon>Pirellulales</taxon>
        <taxon>Pirellulaceae</taxon>
        <taxon>Blastopirellula</taxon>
    </lineage>
</organism>
<evidence type="ECO:0000313" key="1">
    <source>
        <dbReference type="EMBL" id="PQO28949.1"/>
    </source>
</evidence>
<protein>
    <submittedName>
        <fullName evidence="1">Uncharacterized protein</fullName>
    </submittedName>
</protein>
<reference evidence="1 2" key="1">
    <citation type="submission" date="2018-02" db="EMBL/GenBank/DDBJ databases">
        <title>Comparative genomes isolates from brazilian mangrove.</title>
        <authorList>
            <person name="Araujo J.E."/>
            <person name="Taketani R.G."/>
            <person name="Silva M.C.P."/>
            <person name="Loureco M.V."/>
            <person name="Andreote F.D."/>
        </authorList>
    </citation>
    <scope>NUCLEOTIDE SEQUENCE [LARGE SCALE GENOMIC DNA]</scope>
    <source>
        <strain evidence="1 2">NAP PRIS-MGV</strain>
    </source>
</reference>
<dbReference type="EMBL" id="PUIB01000024">
    <property type="protein sequence ID" value="PQO28949.1"/>
    <property type="molecule type" value="Genomic_DNA"/>
</dbReference>
<dbReference type="Gene3D" id="3.40.50.300">
    <property type="entry name" value="P-loop containing nucleotide triphosphate hydrolases"/>
    <property type="match status" value="1"/>
</dbReference>
<dbReference type="Proteomes" id="UP000239388">
    <property type="component" value="Unassembled WGS sequence"/>
</dbReference>
<accession>A0A2S8F9X6</accession>
<gene>
    <name evidence="1" type="ORF">C5Y98_24635</name>
</gene>
<dbReference type="AlphaFoldDB" id="A0A2S8F9X6"/>
<proteinExistence type="predicted"/>
<comment type="caution">
    <text evidence="1">The sequence shown here is derived from an EMBL/GenBank/DDBJ whole genome shotgun (WGS) entry which is preliminary data.</text>
</comment>
<name>A0A2S8F9X6_9BACT</name>